<feature type="domain" description="Ancillary SecYEG translocon subunit/Cell division coordinator CpoB TPR" evidence="2">
    <location>
        <begin position="29"/>
        <end position="200"/>
    </location>
</feature>
<proteinExistence type="predicted"/>
<keyword evidence="1" id="KW-1133">Transmembrane helix</keyword>
<keyword evidence="4" id="KW-1185">Reference proteome</keyword>
<dbReference type="EMBL" id="CP014525">
    <property type="protein sequence ID" value="AMW33910.1"/>
    <property type="molecule type" value="Genomic_DNA"/>
</dbReference>
<keyword evidence="1" id="KW-0472">Membrane</keyword>
<evidence type="ECO:0000256" key="1">
    <source>
        <dbReference type="SAM" id="Phobius"/>
    </source>
</evidence>
<dbReference type="STRING" id="1549855.AY555_00555"/>
<dbReference type="GeneID" id="53315652"/>
<feature type="transmembrane region" description="Helical" evidence="1">
    <location>
        <begin position="32"/>
        <end position="54"/>
    </location>
</feature>
<name>A0A143DBL8_9PROT</name>
<reference evidence="3 4" key="1">
    <citation type="submission" date="2016-02" db="EMBL/GenBank/DDBJ databases">
        <title>Complete Genome of H5569, the type strain of the newly described species Haematospirillium jordaniae.</title>
        <authorList>
            <person name="Nicholson A.C."/>
            <person name="Humrighouse B.W."/>
            <person name="Loparov V."/>
            <person name="McQuiston J.R."/>
        </authorList>
    </citation>
    <scope>NUCLEOTIDE SEQUENCE [LARGE SCALE GENOMIC DNA]</scope>
    <source>
        <strain evidence="3 4">H5569</strain>
    </source>
</reference>
<organism evidence="3 4">
    <name type="scientific">Haematospirillum jordaniae</name>
    <dbReference type="NCBI Taxonomy" id="1549855"/>
    <lineage>
        <taxon>Bacteria</taxon>
        <taxon>Pseudomonadati</taxon>
        <taxon>Pseudomonadota</taxon>
        <taxon>Alphaproteobacteria</taxon>
        <taxon>Rhodospirillales</taxon>
        <taxon>Novispirillaceae</taxon>
        <taxon>Haematospirillum</taxon>
    </lineage>
</organism>
<sequence>MADTPLDPQQAALFREVDDDLRHEQLNRLWKAYGPTVVAAAVALVLAVAGWQGWIAWQTSSRVKEATAFEAALSQGVDTNHEATAQALRDFASGASKGNRDLAVMKAAALLAQAGKVTEATALWKELRDTSNADPIFRDLARLLIVQHGLDQPGADLSALDAELAPLLGPSTRFRYLAGELRGLIALQQNRRDDAVTLFTDLAADRSTPYGIRARLREVLMSLGATVPDAP</sequence>
<evidence type="ECO:0000313" key="3">
    <source>
        <dbReference type="EMBL" id="AMW33910.1"/>
    </source>
</evidence>
<keyword evidence="1" id="KW-0812">Transmembrane</keyword>
<dbReference type="RefSeq" id="WP_066132026.1">
    <property type="nucleotide sequence ID" value="NZ_CP014525.1"/>
</dbReference>
<accession>A0A143DBL8</accession>
<dbReference type="Proteomes" id="UP000076066">
    <property type="component" value="Chromosome"/>
</dbReference>
<evidence type="ECO:0000313" key="4">
    <source>
        <dbReference type="Proteomes" id="UP000076066"/>
    </source>
</evidence>
<evidence type="ECO:0000259" key="2">
    <source>
        <dbReference type="Pfam" id="PF09976"/>
    </source>
</evidence>
<dbReference type="Pfam" id="PF09976">
    <property type="entry name" value="TPR_21"/>
    <property type="match status" value="1"/>
</dbReference>
<dbReference type="AlphaFoldDB" id="A0A143DBL8"/>
<dbReference type="OrthoDB" id="7173339at2"/>
<dbReference type="InterPro" id="IPR018704">
    <property type="entry name" value="SecYEG/CpoB_TPR"/>
</dbReference>
<gene>
    <name evidence="3" type="ORF">AY555_00555</name>
</gene>
<dbReference type="KEGG" id="hjo:AY555_00555"/>
<protein>
    <recommendedName>
        <fullName evidence="2">Ancillary SecYEG translocon subunit/Cell division coordinator CpoB TPR domain-containing protein</fullName>
    </recommendedName>
</protein>